<dbReference type="RefSeq" id="WP_323448841.1">
    <property type="nucleotide sequence ID" value="NZ_BSBI01000009.1"/>
</dbReference>
<sequence>MSKPIKGGAFLATGLLLLSGGMALLGPAASAAPMASTAPVVPTTATTPPGAAGTCRTTGWEWIQGNLVYATCLRTNVNIRVLCSNGVTYQSNPVWKYENNQVSCPGGTNVQTYTTAYR</sequence>
<proteinExistence type="predicted"/>
<accession>A0ABQ5P2I8</accession>
<dbReference type="EMBL" id="BSBI01000009">
    <property type="protein sequence ID" value="GLF96814.1"/>
    <property type="molecule type" value="Genomic_DNA"/>
</dbReference>
<keyword evidence="1" id="KW-0732">Signal</keyword>
<gene>
    <name evidence="2" type="ORF">SYYSPA8_20975</name>
</gene>
<evidence type="ECO:0000313" key="3">
    <source>
        <dbReference type="Proteomes" id="UP001291653"/>
    </source>
</evidence>
<comment type="caution">
    <text evidence="2">The sequence shown here is derived from an EMBL/GenBank/DDBJ whole genome shotgun (WGS) entry which is preliminary data.</text>
</comment>
<protein>
    <submittedName>
        <fullName evidence="2">Uncharacterized protein</fullName>
    </submittedName>
</protein>
<keyword evidence="3" id="KW-1185">Reference proteome</keyword>
<reference evidence="2 3" key="1">
    <citation type="submission" date="2022-10" db="EMBL/GenBank/DDBJ databases">
        <title>Draft genome sequence of Streptomyces sp. YSPA8.</title>
        <authorList>
            <person name="Moriuchi R."/>
            <person name="Dohra H."/>
            <person name="Yamamura H."/>
            <person name="Kodani S."/>
        </authorList>
    </citation>
    <scope>NUCLEOTIDE SEQUENCE [LARGE SCALE GENOMIC DNA]</scope>
    <source>
        <strain evidence="2 3">YSPA8</strain>
    </source>
</reference>
<dbReference type="Proteomes" id="UP001291653">
    <property type="component" value="Unassembled WGS sequence"/>
</dbReference>
<evidence type="ECO:0000256" key="1">
    <source>
        <dbReference type="SAM" id="SignalP"/>
    </source>
</evidence>
<name>A0ABQ5P2I8_9ACTN</name>
<organism evidence="2 3">
    <name type="scientific">Streptomyces yaizuensis</name>
    <dbReference type="NCBI Taxonomy" id="2989713"/>
    <lineage>
        <taxon>Bacteria</taxon>
        <taxon>Bacillati</taxon>
        <taxon>Actinomycetota</taxon>
        <taxon>Actinomycetes</taxon>
        <taxon>Kitasatosporales</taxon>
        <taxon>Streptomycetaceae</taxon>
        <taxon>Streptomyces</taxon>
    </lineage>
</organism>
<feature type="chain" id="PRO_5045551266" evidence="1">
    <location>
        <begin position="32"/>
        <end position="118"/>
    </location>
</feature>
<feature type="signal peptide" evidence="1">
    <location>
        <begin position="1"/>
        <end position="31"/>
    </location>
</feature>
<evidence type="ECO:0000313" key="2">
    <source>
        <dbReference type="EMBL" id="GLF96814.1"/>
    </source>
</evidence>